<protein>
    <recommendedName>
        <fullName evidence="4">Antifreeze glycopeptide polyprotein</fullName>
    </recommendedName>
</protein>
<comment type="caution">
    <text evidence="2">The sequence shown here is derived from an EMBL/GenBank/DDBJ whole genome shotgun (WGS) entry which is preliminary data.</text>
</comment>
<dbReference type="EMBL" id="QBKS01000002">
    <property type="protein sequence ID" value="PTX54273.1"/>
    <property type="molecule type" value="Genomic_DNA"/>
</dbReference>
<proteinExistence type="predicted"/>
<evidence type="ECO:0008006" key="4">
    <source>
        <dbReference type="Google" id="ProtNLM"/>
    </source>
</evidence>
<feature type="chain" id="PRO_5015749969" description="Antifreeze glycopeptide polyprotein" evidence="1">
    <location>
        <begin position="23"/>
        <end position="519"/>
    </location>
</feature>
<gene>
    <name evidence="2" type="ORF">C8N43_3086</name>
</gene>
<evidence type="ECO:0000313" key="3">
    <source>
        <dbReference type="Proteomes" id="UP000243978"/>
    </source>
</evidence>
<organism evidence="2 3">
    <name type="scientific">Litoreibacter ponti</name>
    <dbReference type="NCBI Taxonomy" id="1510457"/>
    <lineage>
        <taxon>Bacteria</taxon>
        <taxon>Pseudomonadati</taxon>
        <taxon>Pseudomonadota</taxon>
        <taxon>Alphaproteobacteria</taxon>
        <taxon>Rhodobacterales</taxon>
        <taxon>Roseobacteraceae</taxon>
        <taxon>Litoreibacter</taxon>
    </lineage>
</organism>
<evidence type="ECO:0000313" key="2">
    <source>
        <dbReference type="EMBL" id="PTX54273.1"/>
    </source>
</evidence>
<name>A0A2T6BDX6_9RHOB</name>
<dbReference type="RefSeq" id="WP_146174235.1">
    <property type="nucleotide sequence ID" value="NZ_QBKS01000002.1"/>
</dbReference>
<dbReference type="AlphaFoldDB" id="A0A2T6BDX6"/>
<evidence type="ECO:0000256" key="1">
    <source>
        <dbReference type="SAM" id="SignalP"/>
    </source>
</evidence>
<accession>A0A2T6BDX6</accession>
<sequence length="519" mass="54413">MSTRRVALSSFLALSLAGPALSEEPLSAIDWLSDVVATPVVVAPPVIDGVKPADDVATSAVPEPVIQTTLGAPSRDAVGLRPVGVTGLPARFWGTTRSADLAAALMDLRPDLPPPLSDLVRMILLAELDPPLDTSAEAVLFQARVDMLLSLGALEQARALLERAGPTSPALFRRWFDVSLLVGETDDACRDMLAKPNLSPTYPARIFCMARAGAWERAALTLNTAKTLGVISEREDALIARFLDPELFEGEPPLPLPARITPLNFRMHEAIGEPLNPASLPNAFSFTQLSDTVGWKARISAAERLARSGAISPARLLAIYSERKPAASGGVWDRAAAVQGLEAALAGADTAAIAARLRDAVRAMRRAGLEPALASLFGEALIGLQLPGAAGQDATRLMLLSPVYEQAAQSGLPEEFDLHGAVATGDAQALGAALRDDQGATRAAIAAAFTTPGPADEDRALIEAGNLGLASLHAIKRLEDGADADPKALSDGLRTLLHLGFNDAARRLALFVLITGTRA</sequence>
<dbReference type="Proteomes" id="UP000243978">
    <property type="component" value="Unassembled WGS sequence"/>
</dbReference>
<dbReference type="OrthoDB" id="7929427at2"/>
<keyword evidence="3" id="KW-1185">Reference proteome</keyword>
<feature type="signal peptide" evidence="1">
    <location>
        <begin position="1"/>
        <end position="22"/>
    </location>
</feature>
<keyword evidence="1" id="KW-0732">Signal</keyword>
<reference evidence="2 3" key="1">
    <citation type="submission" date="2018-04" db="EMBL/GenBank/DDBJ databases">
        <title>Genomic Encyclopedia of Archaeal and Bacterial Type Strains, Phase II (KMG-II): from individual species to whole genera.</title>
        <authorList>
            <person name="Goeker M."/>
        </authorList>
    </citation>
    <scope>NUCLEOTIDE SEQUENCE [LARGE SCALE GENOMIC DNA]</scope>
    <source>
        <strain evidence="2 3">DSM 100977</strain>
    </source>
</reference>